<feature type="compositionally biased region" description="Low complexity" evidence="10">
    <location>
        <begin position="358"/>
        <end position="368"/>
    </location>
</feature>
<reference evidence="13" key="1">
    <citation type="submission" date="2017-03" db="EMBL/GenBank/DDBJ databases">
        <title>Genomes of endolithic fungi from Antarctica.</title>
        <authorList>
            <person name="Coleine C."/>
            <person name="Masonjones S."/>
            <person name="Stajich J.E."/>
        </authorList>
    </citation>
    <scope>NUCLEOTIDE SEQUENCE [LARGE SCALE GENOMIC DNA]</scope>
    <source>
        <strain evidence="13">CCFEE 5527</strain>
    </source>
</reference>
<dbReference type="CDD" id="cd14966">
    <property type="entry name" value="7tmD_STE3"/>
    <property type="match status" value="1"/>
</dbReference>
<comment type="caution">
    <text evidence="12">The sequence shown here is derived from an EMBL/GenBank/DDBJ whole genome shotgun (WGS) entry which is preliminary data.</text>
</comment>
<keyword evidence="4 11" id="KW-0812">Transmembrane</keyword>
<evidence type="ECO:0000256" key="11">
    <source>
        <dbReference type="SAM" id="Phobius"/>
    </source>
</evidence>
<dbReference type="PANTHER" id="PTHR28097">
    <property type="entry name" value="PHEROMONE A FACTOR RECEPTOR"/>
    <property type="match status" value="1"/>
</dbReference>
<evidence type="ECO:0000256" key="2">
    <source>
        <dbReference type="ARBA" id="ARBA00011085"/>
    </source>
</evidence>
<keyword evidence="5 11" id="KW-1133">Transmembrane helix</keyword>
<dbReference type="FunCoup" id="A0A1V8SPL5">
    <property type="interactions" value="102"/>
</dbReference>
<gene>
    <name evidence="12" type="ORF">B0A48_13340</name>
</gene>
<keyword evidence="6" id="KW-0297">G-protein coupled receptor</keyword>
<dbReference type="PRINTS" id="PR00899">
    <property type="entry name" value="GPCRSTE3"/>
</dbReference>
<evidence type="ECO:0000313" key="12">
    <source>
        <dbReference type="EMBL" id="OQO01097.1"/>
    </source>
</evidence>
<dbReference type="OrthoDB" id="2874149at2759"/>
<comment type="similarity">
    <text evidence="2">Belongs to the G-protein coupled receptor 4 family.</text>
</comment>
<evidence type="ECO:0000256" key="1">
    <source>
        <dbReference type="ARBA" id="ARBA00004141"/>
    </source>
</evidence>
<feature type="transmembrane region" description="Helical" evidence="11">
    <location>
        <begin position="219"/>
        <end position="242"/>
    </location>
</feature>
<dbReference type="EMBL" id="NAJO01000032">
    <property type="protein sequence ID" value="OQO01097.1"/>
    <property type="molecule type" value="Genomic_DNA"/>
</dbReference>
<evidence type="ECO:0000256" key="4">
    <source>
        <dbReference type="ARBA" id="ARBA00022692"/>
    </source>
</evidence>
<keyword evidence="8" id="KW-0675">Receptor</keyword>
<dbReference type="Pfam" id="PF02076">
    <property type="entry name" value="STE3"/>
    <property type="match status" value="1"/>
</dbReference>
<feature type="transmembrane region" description="Helical" evidence="11">
    <location>
        <begin position="174"/>
        <end position="198"/>
    </location>
</feature>
<dbReference type="STRING" id="1507870.A0A1V8SPL5"/>
<dbReference type="AlphaFoldDB" id="A0A1V8SPL5"/>
<comment type="subcellular location">
    <subcellularLocation>
        <location evidence="1">Membrane</location>
        <topology evidence="1">Multi-pass membrane protein</topology>
    </subcellularLocation>
</comment>
<feature type="transmembrane region" description="Helical" evidence="11">
    <location>
        <begin position="87"/>
        <end position="107"/>
    </location>
</feature>
<feature type="transmembrane region" description="Helical" evidence="11">
    <location>
        <begin position="277"/>
        <end position="295"/>
    </location>
</feature>
<keyword evidence="9" id="KW-0807">Transducer</keyword>
<evidence type="ECO:0000256" key="9">
    <source>
        <dbReference type="ARBA" id="ARBA00023224"/>
    </source>
</evidence>
<dbReference type="InParanoid" id="A0A1V8SPL5"/>
<name>A0A1V8SPL5_9PEZI</name>
<evidence type="ECO:0000256" key="6">
    <source>
        <dbReference type="ARBA" id="ARBA00023040"/>
    </source>
</evidence>
<keyword evidence="7 11" id="KW-0472">Membrane</keyword>
<evidence type="ECO:0000256" key="5">
    <source>
        <dbReference type="ARBA" id="ARBA00022989"/>
    </source>
</evidence>
<dbReference type="InterPro" id="IPR001499">
    <property type="entry name" value="GPCR_STE3"/>
</dbReference>
<evidence type="ECO:0000256" key="3">
    <source>
        <dbReference type="ARBA" id="ARBA00022507"/>
    </source>
</evidence>
<keyword evidence="3" id="KW-0589">Pheromone response</keyword>
<evidence type="ECO:0000256" key="8">
    <source>
        <dbReference type="ARBA" id="ARBA00023170"/>
    </source>
</evidence>
<feature type="transmembrane region" description="Helical" evidence="11">
    <location>
        <begin position="48"/>
        <end position="67"/>
    </location>
</feature>
<dbReference type="GO" id="GO:0000750">
    <property type="term" value="P:pheromone-dependent signal transduction involved in conjugation with cellular fusion"/>
    <property type="evidence" value="ECO:0007669"/>
    <property type="project" value="TreeGrafter"/>
</dbReference>
<dbReference type="GO" id="GO:0005886">
    <property type="term" value="C:plasma membrane"/>
    <property type="evidence" value="ECO:0007669"/>
    <property type="project" value="TreeGrafter"/>
</dbReference>
<evidence type="ECO:0000256" key="10">
    <source>
        <dbReference type="SAM" id="MobiDB-lite"/>
    </source>
</evidence>
<keyword evidence="13" id="KW-1185">Reference proteome</keyword>
<dbReference type="PANTHER" id="PTHR28097:SF1">
    <property type="entry name" value="PHEROMONE A FACTOR RECEPTOR"/>
    <property type="match status" value="1"/>
</dbReference>
<dbReference type="GO" id="GO:0004932">
    <property type="term" value="F:mating-type factor pheromone receptor activity"/>
    <property type="evidence" value="ECO:0007669"/>
    <property type="project" value="InterPro"/>
</dbReference>
<feature type="region of interest" description="Disordered" evidence="10">
    <location>
        <begin position="352"/>
        <end position="422"/>
    </location>
</feature>
<accession>A0A1V8SPL5</accession>
<feature type="transmembrane region" description="Helical" evidence="11">
    <location>
        <begin position="128"/>
        <end position="149"/>
    </location>
</feature>
<organism evidence="12 13">
    <name type="scientific">Cryoendolithus antarcticus</name>
    <dbReference type="NCBI Taxonomy" id="1507870"/>
    <lineage>
        <taxon>Eukaryota</taxon>
        <taxon>Fungi</taxon>
        <taxon>Dikarya</taxon>
        <taxon>Ascomycota</taxon>
        <taxon>Pezizomycotina</taxon>
        <taxon>Dothideomycetes</taxon>
        <taxon>Dothideomycetidae</taxon>
        <taxon>Cladosporiales</taxon>
        <taxon>Cladosporiaceae</taxon>
        <taxon>Cryoendolithus</taxon>
    </lineage>
</organism>
<feature type="transmembrane region" description="Helical" evidence="11">
    <location>
        <begin position="12"/>
        <end position="36"/>
    </location>
</feature>
<proteinExistence type="inferred from homology"/>
<dbReference type="Proteomes" id="UP000192596">
    <property type="component" value="Unassembled WGS sequence"/>
</dbReference>
<protein>
    <submittedName>
        <fullName evidence="12">Uncharacterized protein</fullName>
    </submittedName>
</protein>
<evidence type="ECO:0000313" key="13">
    <source>
        <dbReference type="Proteomes" id="UP000192596"/>
    </source>
</evidence>
<evidence type="ECO:0000256" key="7">
    <source>
        <dbReference type="ARBA" id="ARBA00023136"/>
    </source>
</evidence>
<sequence length="506" mass="55470">MAMPQQPVSTATYPTAILLSVFALLILLLIIPPMLWHARNRNIGATSLIAWILILNIQIVVNALIWRNDNTNSWFSGAGLCDIEVKIQVASGVGFPSSAACVLRALAGVMDTERTSMGKTRAQKKRGYAIDLLWCVGSPALQMLFHYVVQPSRYYIWGISGCVPSVSNSWVTDLLIIAPPVAWVLVCAVYAVLILIRLHRYRRNFSTLLANSNTNTSRFLRLFVLCIFWLLISLPLHAFILYTQAYIPHEPFSWSTLHSAGSWSKVEMTPSGGTARYIVYIWLGSGVAVFMFFGWGRDAAKMYRQGLMALGLGYFFPGLRDARLGVGRQHSLAGTLRSVTSNAKLVFKRGSGVDGGHKSWISGSSSRGSKFDSTCSTDAEPISPKTAGFPPATIEEEAHPSRQPTGSSWLRTPAQHDLETGTLPATRFKRLRAAWKTPRVETKVVDHGIALSELAPSQGSVRSMVESVPRSIHMVGGKSVVVVRKEVRQGSARLEGEDVRAAPGSE</sequence>